<comment type="caution">
    <text evidence="1">The sequence shown here is derived from an EMBL/GenBank/DDBJ whole genome shotgun (WGS) entry which is preliminary data.</text>
</comment>
<organism evidence="1 2">
    <name type="scientific">Karstenula rhodostoma CBS 690.94</name>
    <dbReference type="NCBI Taxonomy" id="1392251"/>
    <lineage>
        <taxon>Eukaryota</taxon>
        <taxon>Fungi</taxon>
        <taxon>Dikarya</taxon>
        <taxon>Ascomycota</taxon>
        <taxon>Pezizomycotina</taxon>
        <taxon>Dothideomycetes</taxon>
        <taxon>Pleosporomycetidae</taxon>
        <taxon>Pleosporales</taxon>
        <taxon>Massarineae</taxon>
        <taxon>Didymosphaeriaceae</taxon>
        <taxon>Karstenula</taxon>
    </lineage>
</organism>
<sequence>MASQKPHLLSLPREIRDLIYPCLTHSKTFSWPWCQSVLSTKYPGTLFEMMMVKVEMAGVPLHNVLLTHSQIKAEYLETVSKHSSAKFTVLEDGDSSLSKLPDEALRKITDATWVVEWGQASAFYGYSHEFTKLWHFFQLGAAKVASEAPNLSTLRIAFSFQVKWDIAESELEKVHAQVRVPEPLLYLSGFPLVQNVQTCLVRNYGFGVKSTRICMYVYGKGHRVKNFLWASEQLFEVFHVRHLTQVVLDEETWNDGEADSVGLLKWVEKRYF</sequence>
<protein>
    <recommendedName>
        <fullName evidence="3">F-box domain-containing protein</fullName>
    </recommendedName>
</protein>
<gene>
    <name evidence="1" type="ORF">P171DRAFT_482078</name>
</gene>
<proteinExistence type="predicted"/>
<evidence type="ECO:0000313" key="1">
    <source>
        <dbReference type="EMBL" id="KAF2449044.1"/>
    </source>
</evidence>
<reference evidence="1" key="1">
    <citation type="journal article" date="2020" name="Stud. Mycol.">
        <title>101 Dothideomycetes genomes: a test case for predicting lifestyles and emergence of pathogens.</title>
        <authorList>
            <person name="Haridas S."/>
            <person name="Albert R."/>
            <person name="Binder M."/>
            <person name="Bloem J."/>
            <person name="Labutti K."/>
            <person name="Salamov A."/>
            <person name="Andreopoulos B."/>
            <person name="Baker S."/>
            <person name="Barry K."/>
            <person name="Bills G."/>
            <person name="Bluhm B."/>
            <person name="Cannon C."/>
            <person name="Castanera R."/>
            <person name="Culley D."/>
            <person name="Daum C."/>
            <person name="Ezra D."/>
            <person name="Gonzalez J."/>
            <person name="Henrissat B."/>
            <person name="Kuo A."/>
            <person name="Liang C."/>
            <person name="Lipzen A."/>
            <person name="Lutzoni F."/>
            <person name="Magnuson J."/>
            <person name="Mondo S."/>
            <person name="Nolan M."/>
            <person name="Ohm R."/>
            <person name="Pangilinan J."/>
            <person name="Park H.-J."/>
            <person name="Ramirez L."/>
            <person name="Alfaro M."/>
            <person name="Sun H."/>
            <person name="Tritt A."/>
            <person name="Yoshinaga Y."/>
            <person name="Zwiers L.-H."/>
            <person name="Turgeon B."/>
            <person name="Goodwin S."/>
            <person name="Spatafora J."/>
            <person name="Crous P."/>
            <person name="Grigoriev I."/>
        </authorList>
    </citation>
    <scope>NUCLEOTIDE SEQUENCE</scope>
    <source>
        <strain evidence="1">CBS 690.94</strain>
    </source>
</reference>
<accession>A0A9P4UEL5</accession>
<dbReference type="EMBL" id="MU001495">
    <property type="protein sequence ID" value="KAF2449044.1"/>
    <property type="molecule type" value="Genomic_DNA"/>
</dbReference>
<dbReference type="OrthoDB" id="3801489at2759"/>
<dbReference type="Proteomes" id="UP000799764">
    <property type="component" value="Unassembled WGS sequence"/>
</dbReference>
<evidence type="ECO:0008006" key="3">
    <source>
        <dbReference type="Google" id="ProtNLM"/>
    </source>
</evidence>
<keyword evidence="2" id="KW-1185">Reference proteome</keyword>
<name>A0A9P4UEL5_9PLEO</name>
<evidence type="ECO:0000313" key="2">
    <source>
        <dbReference type="Proteomes" id="UP000799764"/>
    </source>
</evidence>
<dbReference type="AlphaFoldDB" id="A0A9P4UEL5"/>